<evidence type="ECO:0000256" key="13">
    <source>
        <dbReference type="ARBA" id="ARBA00025830"/>
    </source>
</evidence>
<evidence type="ECO:0000256" key="7">
    <source>
        <dbReference type="ARBA" id="ARBA00022781"/>
    </source>
</evidence>
<protein>
    <recommendedName>
        <fullName evidence="14">ATP synthase subunit b</fullName>
    </recommendedName>
    <alternativeName>
        <fullName evidence="14">ATP synthase F(0) sector subunit b</fullName>
    </alternativeName>
    <alternativeName>
        <fullName evidence="14">ATPase subunit I</fullName>
    </alternativeName>
    <alternativeName>
        <fullName evidence="14">F-type ATPase subunit b</fullName>
        <shortName evidence="14">F-ATPase subunit b</shortName>
    </alternativeName>
</protein>
<dbReference type="HAMAP" id="MF_01398">
    <property type="entry name" value="ATP_synth_b_bprime"/>
    <property type="match status" value="1"/>
</dbReference>
<evidence type="ECO:0000256" key="5">
    <source>
        <dbReference type="ARBA" id="ARBA00022547"/>
    </source>
</evidence>
<keyword evidence="16" id="KW-0175">Coiled coil</keyword>
<dbReference type="RefSeq" id="WP_311630111.1">
    <property type="nucleotide sequence ID" value="NZ_JAVREN010000010.1"/>
</dbReference>
<keyword evidence="3 14" id="KW-0813">Transport</keyword>
<comment type="similarity">
    <text evidence="2 14 15">Belongs to the ATPase B chain family.</text>
</comment>
<keyword evidence="6 14" id="KW-0812">Transmembrane</keyword>
<reference evidence="18" key="1">
    <citation type="submission" date="2023-07" db="EMBL/GenBank/DDBJ databases">
        <title>30 novel species of actinomycetes from the DSMZ collection.</title>
        <authorList>
            <person name="Nouioui I."/>
        </authorList>
    </citation>
    <scope>NUCLEOTIDE SEQUENCE [LARGE SCALE GENOMIC DNA]</scope>
    <source>
        <strain evidence="18">DSM 44917</strain>
    </source>
</reference>
<dbReference type="CDD" id="cd06503">
    <property type="entry name" value="ATP-synt_Fo_b"/>
    <property type="match status" value="1"/>
</dbReference>
<keyword evidence="7 14" id="KW-0375">Hydrogen ion transport</keyword>
<accession>A0ABU2L787</accession>
<dbReference type="InterPro" id="IPR005864">
    <property type="entry name" value="ATP_synth_F0_bsu_bac"/>
</dbReference>
<comment type="function">
    <text evidence="14">Component of the F(0) channel, it forms part of the peripheral stalk, linking F(1) to F(0).</text>
</comment>
<dbReference type="Pfam" id="PF00430">
    <property type="entry name" value="ATP-synt_B"/>
    <property type="match status" value="1"/>
</dbReference>
<evidence type="ECO:0000313" key="17">
    <source>
        <dbReference type="EMBL" id="MDT0307168.1"/>
    </source>
</evidence>
<feature type="coiled-coil region" evidence="16">
    <location>
        <begin position="49"/>
        <end position="104"/>
    </location>
</feature>
<comment type="caution">
    <text evidence="17">The sequence shown here is derived from an EMBL/GenBank/DDBJ whole genome shotgun (WGS) entry which is preliminary data.</text>
</comment>
<dbReference type="Proteomes" id="UP001183388">
    <property type="component" value="Unassembled WGS sequence"/>
</dbReference>
<feature type="transmembrane region" description="Helical" evidence="14">
    <location>
        <begin position="22"/>
        <end position="41"/>
    </location>
</feature>
<comment type="subunit">
    <text evidence="13 14">F-type ATPases have 2 components, F(1) - the catalytic core - and F(0) - the membrane proton channel. F(1) has five subunits: alpha(3), beta(3), gamma(1), delta(1), epsilon(1). F(0) has three main subunits: a(1), b(2) and c(10-14). The alpha and beta chains form an alternating ring which encloses part of the gamma chain. F(1) is attached to F(0) by a central stalk formed by the gamma and epsilon chains, while a peripheral stalk is formed by the delta and b chains.</text>
</comment>
<evidence type="ECO:0000256" key="15">
    <source>
        <dbReference type="RuleBase" id="RU003848"/>
    </source>
</evidence>
<evidence type="ECO:0000256" key="4">
    <source>
        <dbReference type="ARBA" id="ARBA00022475"/>
    </source>
</evidence>
<name>A0ABU2L787_9ACTN</name>
<keyword evidence="4 14" id="KW-1003">Cell membrane</keyword>
<dbReference type="InterPro" id="IPR002146">
    <property type="entry name" value="ATP_synth_b/b'su_bac/chlpt"/>
</dbReference>
<sequence length="193" mass="21563">MLIELLAAAEHHEEPQSPVVPVVPEIVIGLICFGVVFFIFWKKLLPSINRALEERREAIEGGIEKAEATQAEARQTLDSYKEQLAEARHEAARLREEAREQGAALIAEMREEGQRQREEIISAGHAQIEADRRQAAELLRQDVGRLAIELAGRLVGESLEDHARQSRTIDRFLDELESKAGASVPQQSTEAGR</sequence>
<dbReference type="PANTHER" id="PTHR33445">
    <property type="entry name" value="ATP SYNTHASE SUBUNIT B', CHLOROPLASTIC"/>
    <property type="match status" value="1"/>
</dbReference>
<keyword evidence="5 14" id="KW-0138">CF(0)</keyword>
<dbReference type="InterPro" id="IPR050059">
    <property type="entry name" value="ATP_synthase_B_chain"/>
</dbReference>
<evidence type="ECO:0000256" key="12">
    <source>
        <dbReference type="ARBA" id="ARBA00025198"/>
    </source>
</evidence>
<dbReference type="NCBIfam" id="TIGR01144">
    <property type="entry name" value="ATP_synt_b"/>
    <property type="match status" value="1"/>
</dbReference>
<keyword evidence="11 14" id="KW-0066">ATP synthesis</keyword>
<evidence type="ECO:0000256" key="10">
    <source>
        <dbReference type="ARBA" id="ARBA00023136"/>
    </source>
</evidence>
<comment type="subcellular location">
    <subcellularLocation>
        <location evidence="1 14">Cell membrane</location>
        <topology evidence="1 14">Single-pass membrane protein</topology>
    </subcellularLocation>
</comment>
<dbReference type="EMBL" id="JAVREN010000010">
    <property type="protein sequence ID" value="MDT0307168.1"/>
    <property type="molecule type" value="Genomic_DNA"/>
</dbReference>
<evidence type="ECO:0000256" key="2">
    <source>
        <dbReference type="ARBA" id="ARBA00005513"/>
    </source>
</evidence>
<evidence type="ECO:0000256" key="14">
    <source>
        <dbReference type="HAMAP-Rule" id="MF_01398"/>
    </source>
</evidence>
<evidence type="ECO:0000256" key="11">
    <source>
        <dbReference type="ARBA" id="ARBA00023310"/>
    </source>
</evidence>
<gene>
    <name evidence="14" type="primary">atpF</name>
    <name evidence="17" type="ORF">RM780_09355</name>
</gene>
<evidence type="ECO:0000256" key="8">
    <source>
        <dbReference type="ARBA" id="ARBA00022989"/>
    </source>
</evidence>
<keyword evidence="10 14" id="KW-0472">Membrane</keyword>
<evidence type="ECO:0000256" key="3">
    <source>
        <dbReference type="ARBA" id="ARBA00022448"/>
    </source>
</evidence>
<evidence type="ECO:0000256" key="9">
    <source>
        <dbReference type="ARBA" id="ARBA00023065"/>
    </source>
</evidence>
<keyword evidence="8 14" id="KW-1133">Transmembrane helix</keyword>
<evidence type="ECO:0000256" key="16">
    <source>
        <dbReference type="SAM" id="Coils"/>
    </source>
</evidence>
<keyword evidence="9 14" id="KW-0406">Ion transport</keyword>
<dbReference type="SUPFAM" id="SSF81573">
    <property type="entry name" value="F1F0 ATP synthase subunit B, membrane domain"/>
    <property type="match status" value="1"/>
</dbReference>
<dbReference type="InterPro" id="IPR028987">
    <property type="entry name" value="ATP_synth_B-like_membr_sf"/>
</dbReference>
<evidence type="ECO:0000313" key="18">
    <source>
        <dbReference type="Proteomes" id="UP001183388"/>
    </source>
</evidence>
<evidence type="ECO:0000256" key="6">
    <source>
        <dbReference type="ARBA" id="ARBA00022692"/>
    </source>
</evidence>
<keyword evidence="18" id="KW-1185">Reference proteome</keyword>
<dbReference type="NCBIfam" id="NF004412">
    <property type="entry name" value="PRK05759.1-3"/>
    <property type="match status" value="1"/>
</dbReference>
<proteinExistence type="inferred from homology"/>
<dbReference type="Gene3D" id="1.20.5.620">
    <property type="entry name" value="F1F0 ATP synthase subunit B, membrane domain"/>
    <property type="match status" value="1"/>
</dbReference>
<organism evidence="17 18">
    <name type="scientific">Streptomyces boetiae</name>
    <dbReference type="NCBI Taxonomy" id="3075541"/>
    <lineage>
        <taxon>Bacteria</taxon>
        <taxon>Bacillati</taxon>
        <taxon>Actinomycetota</taxon>
        <taxon>Actinomycetes</taxon>
        <taxon>Kitasatosporales</taxon>
        <taxon>Streptomycetaceae</taxon>
        <taxon>Streptomyces</taxon>
    </lineage>
</organism>
<dbReference type="PANTHER" id="PTHR33445:SF1">
    <property type="entry name" value="ATP SYNTHASE SUBUNIT B"/>
    <property type="match status" value="1"/>
</dbReference>
<comment type="function">
    <text evidence="12 14">F(1)F(0) ATP synthase produces ATP from ADP in the presence of a proton or sodium gradient. F-type ATPases consist of two structural domains, F(1) containing the extramembraneous catalytic core and F(0) containing the membrane proton channel, linked together by a central stalk and a peripheral stalk. During catalysis, ATP synthesis in the catalytic domain of F(1) is coupled via a rotary mechanism of the central stalk subunits to proton translocation.</text>
</comment>
<evidence type="ECO:0000256" key="1">
    <source>
        <dbReference type="ARBA" id="ARBA00004162"/>
    </source>
</evidence>